<evidence type="ECO:0000313" key="1">
    <source>
        <dbReference type="EMBL" id="MDF9408168.1"/>
    </source>
</evidence>
<name>A0A9X4H5I9_9FIRM</name>
<dbReference type="RefSeq" id="WP_277443458.1">
    <property type="nucleotide sequence ID" value="NZ_JAKOAV010000010.1"/>
</dbReference>
<dbReference type="EMBL" id="JAKOAV010000010">
    <property type="protein sequence ID" value="MDF9408168.1"/>
    <property type="molecule type" value="Genomic_DNA"/>
</dbReference>
<sequence length="85" mass="9817">MKEELEIISGKYLEELKISEKSAVDALHLAYAVVYEIDYLLTWNCKHLAHGDVRRKLKSYNDAVGLKTPEIVTPYELMGRFDTNE</sequence>
<dbReference type="AlphaFoldDB" id="A0A9X4H5I9"/>
<dbReference type="Proteomes" id="UP001154312">
    <property type="component" value="Unassembled WGS sequence"/>
</dbReference>
<accession>A0A9X4H5I9</accession>
<proteinExistence type="predicted"/>
<gene>
    <name evidence="1" type="ORF">L7E55_07305</name>
</gene>
<organism evidence="1 2">
    <name type="scientific">Pelotomaculum isophthalicicum JI</name>
    <dbReference type="NCBI Taxonomy" id="947010"/>
    <lineage>
        <taxon>Bacteria</taxon>
        <taxon>Bacillati</taxon>
        <taxon>Bacillota</taxon>
        <taxon>Clostridia</taxon>
        <taxon>Eubacteriales</taxon>
        <taxon>Desulfotomaculaceae</taxon>
        <taxon>Pelotomaculum</taxon>
    </lineage>
</organism>
<comment type="caution">
    <text evidence="1">The sequence shown here is derived from an EMBL/GenBank/DDBJ whole genome shotgun (WGS) entry which is preliminary data.</text>
</comment>
<evidence type="ECO:0000313" key="2">
    <source>
        <dbReference type="Proteomes" id="UP001154312"/>
    </source>
</evidence>
<protein>
    <recommendedName>
        <fullName evidence="3">PIN domain-containing protein</fullName>
    </recommendedName>
</protein>
<keyword evidence="2" id="KW-1185">Reference proteome</keyword>
<reference evidence="1" key="1">
    <citation type="submission" date="2022-02" db="EMBL/GenBank/DDBJ databases">
        <authorList>
            <person name="Leng L."/>
        </authorList>
    </citation>
    <scope>NUCLEOTIDE SEQUENCE</scope>
    <source>
        <strain evidence="1">JI</strain>
    </source>
</reference>
<evidence type="ECO:0008006" key="3">
    <source>
        <dbReference type="Google" id="ProtNLM"/>
    </source>
</evidence>